<keyword evidence="3 8" id="KW-0812">Transmembrane</keyword>
<dbReference type="EMBL" id="CAAALY010250062">
    <property type="protein sequence ID" value="VEL35535.1"/>
    <property type="molecule type" value="Genomic_DNA"/>
</dbReference>
<keyword evidence="10" id="KW-1185">Reference proteome</keyword>
<keyword evidence="5 8" id="KW-0472">Membrane</keyword>
<evidence type="ECO:0000256" key="7">
    <source>
        <dbReference type="SAM" id="MobiDB-lite"/>
    </source>
</evidence>
<evidence type="ECO:0000256" key="1">
    <source>
        <dbReference type="ARBA" id="ARBA00004141"/>
    </source>
</evidence>
<evidence type="ECO:0000256" key="8">
    <source>
        <dbReference type="SAM" id="Phobius"/>
    </source>
</evidence>
<keyword evidence="2" id="KW-0808">Transferase</keyword>
<evidence type="ECO:0000313" key="10">
    <source>
        <dbReference type="Proteomes" id="UP000784294"/>
    </source>
</evidence>
<feature type="region of interest" description="Disordered" evidence="7">
    <location>
        <begin position="182"/>
        <end position="214"/>
    </location>
</feature>
<dbReference type="GO" id="GO:0016746">
    <property type="term" value="F:acyltransferase activity"/>
    <property type="evidence" value="ECO:0007669"/>
    <property type="project" value="UniProtKB-KW"/>
</dbReference>
<dbReference type="PANTHER" id="PTHR13906:SF4">
    <property type="entry name" value="LYSOPHOSPHOLIPID ACYLTRANSFERASE 6"/>
    <property type="match status" value="1"/>
</dbReference>
<reference evidence="9" key="1">
    <citation type="submission" date="2018-11" db="EMBL/GenBank/DDBJ databases">
        <authorList>
            <consortium name="Pathogen Informatics"/>
        </authorList>
    </citation>
    <scope>NUCLEOTIDE SEQUENCE</scope>
</reference>
<feature type="transmembrane region" description="Helical" evidence="8">
    <location>
        <begin position="81"/>
        <end position="99"/>
    </location>
</feature>
<feature type="transmembrane region" description="Helical" evidence="8">
    <location>
        <begin position="153"/>
        <end position="173"/>
    </location>
</feature>
<keyword evidence="6" id="KW-0012">Acyltransferase</keyword>
<keyword evidence="4 8" id="KW-1133">Transmembrane helix</keyword>
<evidence type="ECO:0000256" key="5">
    <source>
        <dbReference type="ARBA" id="ARBA00023136"/>
    </source>
</evidence>
<protein>
    <submittedName>
        <fullName evidence="9">Uncharacterized protein</fullName>
    </submittedName>
</protein>
<dbReference type="Pfam" id="PF03062">
    <property type="entry name" value="MBOAT"/>
    <property type="match status" value="1"/>
</dbReference>
<dbReference type="OrthoDB" id="286734at2759"/>
<evidence type="ECO:0000313" key="9">
    <source>
        <dbReference type="EMBL" id="VEL35535.1"/>
    </source>
</evidence>
<sequence length="295" mass="32603">MTAGNGYSGVCPRTGRTLWDGVRNFDFWAVELGVGLKNVIDGWNVSTTHWLREVFYNRAPNSCRTLIVFISSAFWHGFYPGYYVMFLTFALFTFASRAWRREMRIRCRPTPLAARVYDAITLTLTYTARNYAEAPFHLLELAVSLRFLRLFSFLPHVVGLAVLIFLGGCLQWRSICSSCLPSSARGKAHSKTSPEVRGGSVNRRGQTPPAPLQTPAITAVPAVSLSTLNMSGHTNVHGFNHTGTFSVPVPASTTPTSTSTHQPAGDESRLAYKVLAQTHPMQTGLVHMQPPRRSA</sequence>
<proteinExistence type="predicted"/>
<comment type="subcellular location">
    <subcellularLocation>
        <location evidence="1">Membrane</location>
        <topology evidence="1">Multi-pass membrane protein</topology>
    </subcellularLocation>
</comment>
<dbReference type="InterPro" id="IPR004299">
    <property type="entry name" value="MBOAT_fam"/>
</dbReference>
<comment type="caution">
    <text evidence="9">The sequence shown here is derived from an EMBL/GenBank/DDBJ whole genome shotgun (WGS) entry which is preliminary data.</text>
</comment>
<dbReference type="PANTHER" id="PTHR13906">
    <property type="entry name" value="PORCUPINE"/>
    <property type="match status" value="1"/>
</dbReference>
<organism evidence="9 10">
    <name type="scientific">Protopolystoma xenopodis</name>
    <dbReference type="NCBI Taxonomy" id="117903"/>
    <lineage>
        <taxon>Eukaryota</taxon>
        <taxon>Metazoa</taxon>
        <taxon>Spiralia</taxon>
        <taxon>Lophotrochozoa</taxon>
        <taxon>Platyhelminthes</taxon>
        <taxon>Monogenea</taxon>
        <taxon>Polyopisthocotylea</taxon>
        <taxon>Polystomatidea</taxon>
        <taxon>Polystomatidae</taxon>
        <taxon>Protopolystoma</taxon>
    </lineage>
</organism>
<dbReference type="GO" id="GO:0030258">
    <property type="term" value="P:lipid modification"/>
    <property type="evidence" value="ECO:0007669"/>
    <property type="project" value="TreeGrafter"/>
</dbReference>
<name>A0A448XFI9_9PLAT</name>
<accession>A0A448XFI9</accession>
<evidence type="ECO:0000256" key="6">
    <source>
        <dbReference type="ARBA" id="ARBA00023315"/>
    </source>
</evidence>
<gene>
    <name evidence="9" type="ORF">PXEA_LOCUS28975</name>
</gene>
<dbReference type="InterPro" id="IPR049941">
    <property type="entry name" value="LPLAT_7/PORCN-like"/>
</dbReference>
<dbReference type="AlphaFoldDB" id="A0A448XFI9"/>
<dbReference type="GO" id="GO:0016020">
    <property type="term" value="C:membrane"/>
    <property type="evidence" value="ECO:0007669"/>
    <property type="project" value="UniProtKB-SubCell"/>
</dbReference>
<dbReference type="Proteomes" id="UP000784294">
    <property type="component" value="Unassembled WGS sequence"/>
</dbReference>
<evidence type="ECO:0000256" key="3">
    <source>
        <dbReference type="ARBA" id="ARBA00022692"/>
    </source>
</evidence>
<evidence type="ECO:0000256" key="2">
    <source>
        <dbReference type="ARBA" id="ARBA00022679"/>
    </source>
</evidence>
<evidence type="ECO:0000256" key="4">
    <source>
        <dbReference type="ARBA" id="ARBA00022989"/>
    </source>
</evidence>